<gene>
    <name evidence="1" type="ORF">D3873_02195</name>
</gene>
<sequence length="72" mass="8543">MKLKKYSVYIKYEDDRVQEFDTDIDVRTLKVLPLSSPRLIIMEDLNFIDVGRIKEFKLTENELVTTYKSPSI</sequence>
<dbReference type="Proteomes" id="UP000265725">
    <property type="component" value="Chromosome"/>
</dbReference>
<name>A0A385YST1_9BACL</name>
<accession>A0A385YST1</accession>
<dbReference type="KEGG" id="paek:D3873_02195"/>
<organism evidence="1 2">
    <name type="scientific">Paenisporosarcina cavernae</name>
    <dbReference type="NCBI Taxonomy" id="2320858"/>
    <lineage>
        <taxon>Bacteria</taxon>
        <taxon>Bacillati</taxon>
        <taxon>Bacillota</taxon>
        <taxon>Bacilli</taxon>
        <taxon>Bacillales</taxon>
        <taxon>Caryophanaceae</taxon>
        <taxon>Paenisporosarcina</taxon>
    </lineage>
</organism>
<evidence type="ECO:0000313" key="1">
    <source>
        <dbReference type="EMBL" id="AYC28738.1"/>
    </source>
</evidence>
<evidence type="ECO:0000313" key="2">
    <source>
        <dbReference type="Proteomes" id="UP000265725"/>
    </source>
</evidence>
<dbReference type="EMBL" id="CP032418">
    <property type="protein sequence ID" value="AYC28738.1"/>
    <property type="molecule type" value="Genomic_DNA"/>
</dbReference>
<keyword evidence="2" id="KW-1185">Reference proteome</keyword>
<proteinExistence type="predicted"/>
<protein>
    <submittedName>
        <fullName evidence="1">Uncharacterized protein</fullName>
    </submittedName>
</protein>
<dbReference type="AlphaFoldDB" id="A0A385YST1"/>
<reference evidence="2" key="1">
    <citation type="submission" date="2018-09" db="EMBL/GenBank/DDBJ databases">
        <authorList>
            <person name="Zhu H."/>
        </authorList>
    </citation>
    <scope>NUCLEOTIDE SEQUENCE [LARGE SCALE GENOMIC DNA]</scope>
    <source>
        <strain evidence="2">K2R23-3</strain>
    </source>
</reference>